<name>A0A0J6FHX0_COCPO</name>
<protein>
    <submittedName>
        <fullName evidence="3">Uncharacterized protein</fullName>
    </submittedName>
</protein>
<dbReference type="EMBL" id="DS268111">
    <property type="protein sequence ID" value="KMM68424.1"/>
    <property type="molecule type" value="Genomic_DNA"/>
</dbReference>
<keyword evidence="2" id="KW-0472">Membrane</keyword>
<feature type="compositionally biased region" description="Polar residues" evidence="1">
    <location>
        <begin position="282"/>
        <end position="313"/>
    </location>
</feature>
<feature type="transmembrane region" description="Helical" evidence="2">
    <location>
        <begin position="202"/>
        <end position="225"/>
    </location>
</feature>
<keyword evidence="2" id="KW-0812">Transmembrane</keyword>
<dbReference type="Proteomes" id="UP000054567">
    <property type="component" value="Unassembled WGS sequence"/>
</dbReference>
<dbReference type="VEuPathDB" id="FungiDB:CPAG_04751"/>
<evidence type="ECO:0000256" key="1">
    <source>
        <dbReference type="SAM" id="MobiDB-lite"/>
    </source>
</evidence>
<evidence type="ECO:0000313" key="4">
    <source>
        <dbReference type="Proteomes" id="UP000054567"/>
    </source>
</evidence>
<organism evidence="3 4">
    <name type="scientific">Coccidioides posadasii RMSCC 3488</name>
    <dbReference type="NCBI Taxonomy" id="454284"/>
    <lineage>
        <taxon>Eukaryota</taxon>
        <taxon>Fungi</taxon>
        <taxon>Dikarya</taxon>
        <taxon>Ascomycota</taxon>
        <taxon>Pezizomycotina</taxon>
        <taxon>Eurotiomycetes</taxon>
        <taxon>Eurotiomycetidae</taxon>
        <taxon>Onygenales</taxon>
        <taxon>Onygenaceae</taxon>
        <taxon>Coccidioides</taxon>
    </lineage>
</organism>
<dbReference type="AlphaFoldDB" id="A0A0J6FHX0"/>
<sequence length="362" mass="40997">MGSAYPEGKVHFRRSGLRSNKVDGYDTNNEEHFYKYFLIEFVWNKPAYHGLEGECRLRRWPWDRFREIEGGRVGNMTKFVHMRLPKRGQVTWIYMLAYIQGIYIPITQRVSPDYPDLCALFQVNFAQNRKVDVLPIAGNLRIQMQCNVSTGLPVDQSSALSNRIARNYFIGGLQVISTNLGLELQWKPGRSKTWIEDTVKQLLIFAAGFIPVIDPLVAIAFPLMFKATDPANFDQEYKSVVPGSEGLHELKQDIMDKVPVMRQLMDPAYQSRATTRALPIPASTTPDTMGSTRSLLPKTPEQNDTSGEDQIQSLDKIGPNPCFKEALEILAKTAHEPGDFPPDIADDTTEARYIIENPQAGW</sequence>
<reference evidence="4" key="2">
    <citation type="journal article" date="2009" name="Genome Res.">
        <title>Comparative genomic analyses of the human fungal pathogens Coccidioides and their relatives.</title>
        <authorList>
            <person name="Sharpton T.J."/>
            <person name="Stajich J.E."/>
            <person name="Rounsley S.D."/>
            <person name="Gardner M.J."/>
            <person name="Wortman J.R."/>
            <person name="Jordar V.S."/>
            <person name="Maiti R."/>
            <person name="Kodira C.D."/>
            <person name="Neafsey D.E."/>
            <person name="Zeng Q."/>
            <person name="Hung C.-Y."/>
            <person name="McMahan C."/>
            <person name="Muszewska A."/>
            <person name="Grynberg M."/>
            <person name="Mandel M.A."/>
            <person name="Kellner E.M."/>
            <person name="Barker B.M."/>
            <person name="Galgiani J.N."/>
            <person name="Orbach M.J."/>
            <person name="Kirkland T.N."/>
            <person name="Cole G.T."/>
            <person name="Henn M.R."/>
            <person name="Birren B.W."/>
            <person name="Taylor J.W."/>
        </authorList>
    </citation>
    <scope>NUCLEOTIDE SEQUENCE [LARGE SCALE GENOMIC DNA]</scope>
    <source>
        <strain evidence="4">RMSCC 3488</strain>
    </source>
</reference>
<evidence type="ECO:0000313" key="3">
    <source>
        <dbReference type="EMBL" id="KMM68424.1"/>
    </source>
</evidence>
<reference evidence="4" key="3">
    <citation type="journal article" date="2010" name="Genome Res.">
        <title>Population genomic sequencing of Coccidioides fungi reveals recent hybridization and transposon control.</title>
        <authorList>
            <person name="Neafsey D.E."/>
            <person name="Barker B.M."/>
            <person name="Sharpton T.J."/>
            <person name="Stajich J.E."/>
            <person name="Park D.J."/>
            <person name="Whiston E."/>
            <person name="Hung C.-Y."/>
            <person name="McMahan C."/>
            <person name="White J."/>
            <person name="Sykes S."/>
            <person name="Heiman D."/>
            <person name="Young S."/>
            <person name="Zeng Q."/>
            <person name="Abouelleil A."/>
            <person name="Aftuck L."/>
            <person name="Bessette D."/>
            <person name="Brown A."/>
            <person name="FitzGerald M."/>
            <person name="Lui A."/>
            <person name="Macdonald J.P."/>
            <person name="Priest M."/>
            <person name="Orbach M.J."/>
            <person name="Galgiani J.N."/>
            <person name="Kirkland T.N."/>
            <person name="Cole G.T."/>
            <person name="Birren B.W."/>
            <person name="Henn M.R."/>
            <person name="Taylor J.W."/>
            <person name="Rounsley S.D."/>
        </authorList>
    </citation>
    <scope>NUCLEOTIDE SEQUENCE [LARGE SCALE GENOMIC DNA]</scope>
    <source>
        <strain evidence="4">RMSCC 3488</strain>
    </source>
</reference>
<keyword evidence="2" id="KW-1133">Transmembrane helix</keyword>
<reference evidence="3 4" key="1">
    <citation type="submission" date="2007-06" db="EMBL/GenBank/DDBJ databases">
        <title>The Genome Sequence of Coccidioides posadasii RMSCC_3488.</title>
        <authorList>
            <consortium name="Coccidioides Genome Resources Consortium"/>
            <consortium name="The Broad Institute Genome Sequencing Platform"/>
            <person name="Henn M.R."/>
            <person name="Sykes S."/>
            <person name="Young S."/>
            <person name="Jaffe D."/>
            <person name="Berlin A."/>
            <person name="Alvarez P."/>
            <person name="Butler J."/>
            <person name="Gnerre S."/>
            <person name="Grabherr M."/>
            <person name="Mauceli E."/>
            <person name="Brockman W."/>
            <person name="Kodira C."/>
            <person name="Alvarado L."/>
            <person name="Zeng Q."/>
            <person name="Crawford M."/>
            <person name="Antoine C."/>
            <person name="Devon K."/>
            <person name="Galgiani J."/>
            <person name="Orsborn K."/>
            <person name="Lewis M.L."/>
            <person name="Nusbaum C."/>
            <person name="Galagan J."/>
            <person name="Birren B."/>
        </authorList>
    </citation>
    <scope>NUCLEOTIDE SEQUENCE [LARGE SCALE GENOMIC DNA]</scope>
    <source>
        <strain evidence="3 4">RMSCC 3488</strain>
    </source>
</reference>
<accession>A0A0J6FHX0</accession>
<proteinExistence type="predicted"/>
<gene>
    <name evidence="3" type="ORF">CPAG_04751</name>
</gene>
<evidence type="ECO:0000256" key="2">
    <source>
        <dbReference type="SAM" id="Phobius"/>
    </source>
</evidence>
<feature type="region of interest" description="Disordered" evidence="1">
    <location>
        <begin position="279"/>
        <end position="317"/>
    </location>
</feature>